<reference evidence="1" key="1">
    <citation type="submission" date="2020-04" db="EMBL/GenBank/DDBJ databases">
        <authorList>
            <person name="Broberg M."/>
        </authorList>
    </citation>
    <scope>NUCLEOTIDE SEQUENCE</scope>
</reference>
<name>A0ACA9T8J7_BIOOC</name>
<proteinExistence type="predicted"/>
<dbReference type="Proteomes" id="UP000836387">
    <property type="component" value="Unassembled WGS sequence"/>
</dbReference>
<reference evidence="1" key="2">
    <citation type="submission" date="2021-10" db="EMBL/GenBank/DDBJ databases">
        <authorList>
            <person name="Piombo E."/>
        </authorList>
    </citation>
    <scope>NUCLEOTIDE SEQUENCE</scope>
</reference>
<protein>
    <submittedName>
        <fullName evidence="1">Uncharacterized protein</fullName>
    </submittedName>
</protein>
<organism evidence="1 2">
    <name type="scientific">Clonostachys rosea f. rosea IK726</name>
    <dbReference type="NCBI Taxonomy" id="1349383"/>
    <lineage>
        <taxon>Eukaryota</taxon>
        <taxon>Fungi</taxon>
        <taxon>Dikarya</taxon>
        <taxon>Ascomycota</taxon>
        <taxon>Pezizomycotina</taxon>
        <taxon>Sordariomycetes</taxon>
        <taxon>Hypocreomycetidae</taxon>
        <taxon>Hypocreales</taxon>
        <taxon>Bionectriaceae</taxon>
        <taxon>Clonostachys</taxon>
    </lineage>
</organism>
<accession>A0ACA9T8J7</accession>
<dbReference type="EMBL" id="CADEHS020000001">
    <property type="protein sequence ID" value="CAG9937234.1"/>
    <property type="molecule type" value="Genomic_DNA"/>
</dbReference>
<comment type="caution">
    <text evidence="1">The sequence shown here is derived from an EMBL/GenBank/DDBJ whole genome shotgun (WGS) entry which is preliminary data.</text>
</comment>
<gene>
    <name evidence="1" type="ORF">CRV2_00004420</name>
</gene>
<evidence type="ECO:0000313" key="2">
    <source>
        <dbReference type="Proteomes" id="UP000836387"/>
    </source>
</evidence>
<evidence type="ECO:0000313" key="1">
    <source>
        <dbReference type="EMBL" id="CAG9937234.1"/>
    </source>
</evidence>
<keyword evidence="2" id="KW-1185">Reference proteome</keyword>
<sequence length="235" mass="27477">MRTREVFHEAPEDPVNENSQGSRPNEPKDEEKKASSTEKPPSYGSLRPHCQPDNVTQKSDSRDMDVPSIPITHQIKVFSVSDRNLRYCYQVQKWTACLTLETCDLSHLMKEGFYWDKSSIEPESGFLIPYQKDLPADESQWGWKCARVYQCSSMREGIIQWKGQLRILAQELKTLAEFNLDILTADAIHVMMVRDSENRVVYCYSRLRPQDSCNAYYDHMPMEGYWPWPRKDEIL</sequence>